<comment type="caution">
    <text evidence="1">The sequence shown here is derived from an EMBL/GenBank/DDBJ whole genome shotgun (WGS) entry which is preliminary data.</text>
</comment>
<dbReference type="OrthoDB" id="6495556at2759"/>
<dbReference type="AlphaFoldDB" id="A0A8X6XVF7"/>
<reference evidence="1" key="1">
    <citation type="submission" date="2020-08" db="EMBL/GenBank/DDBJ databases">
        <title>Multicomponent nature underlies the extraordinary mechanical properties of spider dragline silk.</title>
        <authorList>
            <person name="Kono N."/>
            <person name="Nakamura H."/>
            <person name="Mori M."/>
            <person name="Yoshida Y."/>
            <person name="Ohtoshi R."/>
            <person name="Malay A.D."/>
            <person name="Moran D.A.P."/>
            <person name="Tomita M."/>
            <person name="Numata K."/>
            <person name="Arakawa K."/>
        </authorList>
    </citation>
    <scope>NUCLEOTIDE SEQUENCE</scope>
</reference>
<gene>
    <name evidence="1" type="ORF">TNIN_318791</name>
</gene>
<evidence type="ECO:0008006" key="3">
    <source>
        <dbReference type="Google" id="ProtNLM"/>
    </source>
</evidence>
<dbReference type="PANTHER" id="PTHR45913">
    <property type="entry name" value="EPM2A-INTERACTING PROTEIN 1"/>
    <property type="match status" value="1"/>
</dbReference>
<dbReference type="PANTHER" id="PTHR45913:SF5">
    <property type="entry name" value="GENERAL TRANSCRIPTION FACTOR II-I REPEAT DOMAIN-CONTAINING PROTEIN 2A-LIKE PROTEIN"/>
    <property type="match status" value="1"/>
</dbReference>
<dbReference type="EMBL" id="BMAV01012601">
    <property type="protein sequence ID" value="GFY59429.1"/>
    <property type="molecule type" value="Genomic_DNA"/>
</dbReference>
<accession>A0A8X6XVF7</accession>
<dbReference type="Proteomes" id="UP000886998">
    <property type="component" value="Unassembled WGS sequence"/>
</dbReference>
<proteinExistence type="predicted"/>
<evidence type="ECO:0000313" key="2">
    <source>
        <dbReference type="Proteomes" id="UP000886998"/>
    </source>
</evidence>
<organism evidence="1 2">
    <name type="scientific">Trichonephila inaurata madagascariensis</name>
    <dbReference type="NCBI Taxonomy" id="2747483"/>
    <lineage>
        <taxon>Eukaryota</taxon>
        <taxon>Metazoa</taxon>
        <taxon>Ecdysozoa</taxon>
        <taxon>Arthropoda</taxon>
        <taxon>Chelicerata</taxon>
        <taxon>Arachnida</taxon>
        <taxon>Araneae</taxon>
        <taxon>Araneomorphae</taxon>
        <taxon>Entelegynae</taxon>
        <taxon>Araneoidea</taxon>
        <taxon>Nephilidae</taxon>
        <taxon>Trichonephila</taxon>
        <taxon>Trichonephila inaurata</taxon>
    </lineage>
</organism>
<name>A0A8X6XVF7_9ARAC</name>
<protein>
    <recommendedName>
        <fullName evidence="3">DUF4371 domain-containing protein</fullName>
    </recommendedName>
</protein>
<sequence>MGKFVLFYSCKRQCCVFDLSSFNSILKSYNLKRHYEQRHGEIDKLTVGERKAKLQSLKNNLTSQQYIFHKQTAQSNGIVSASFRVSHIIAKNMKAFYRRGVDSQMNITEELLELVSLKGTTTGRDIKDAVINCAQSCQIDLKSLVGIATDGALSMVGKMFVLLH</sequence>
<evidence type="ECO:0000313" key="1">
    <source>
        <dbReference type="EMBL" id="GFY59429.1"/>
    </source>
</evidence>
<keyword evidence="2" id="KW-1185">Reference proteome</keyword>